<evidence type="ECO:0000256" key="6">
    <source>
        <dbReference type="ARBA" id="ARBA00022859"/>
    </source>
</evidence>
<dbReference type="InterPro" id="IPR013106">
    <property type="entry name" value="Ig_V-set"/>
</dbReference>
<dbReference type="Gene3D" id="2.60.40.10">
    <property type="entry name" value="Immunoglobulins"/>
    <property type="match status" value="3"/>
</dbReference>
<keyword evidence="8" id="KW-0472">Membrane</keyword>
<dbReference type="InterPro" id="IPR007110">
    <property type="entry name" value="Ig-like_dom"/>
</dbReference>
<dbReference type="InterPro" id="IPR036179">
    <property type="entry name" value="Ig-like_dom_sf"/>
</dbReference>
<dbReference type="EMBL" id="JAULJE010000024">
    <property type="protein sequence ID" value="KAK1328185.1"/>
    <property type="molecule type" value="Genomic_DNA"/>
</dbReference>
<feature type="domain" description="Ig-like" evidence="13">
    <location>
        <begin position="38"/>
        <end position="151"/>
    </location>
</feature>
<dbReference type="PROSITE" id="PS50835">
    <property type="entry name" value="IG_LIKE"/>
    <property type="match status" value="2"/>
</dbReference>
<comment type="subcellular location">
    <subcellularLocation>
        <location evidence="1">Cell membrane</location>
    </subcellularLocation>
    <subcellularLocation>
        <location evidence="2">Secreted</location>
    </subcellularLocation>
</comment>
<comment type="caution">
    <text evidence="14">The sequence shown here is derived from an EMBL/GenBank/DDBJ whole genome shotgun (WGS) entry which is preliminary data.</text>
</comment>
<evidence type="ECO:0000256" key="10">
    <source>
        <dbReference type="ARBA" id="ARBA00023319"/>
    </source>
</evidence>
<feature type="signal peptide" evidence="12">
    <location>
        <begin position="1"/>
        <end position="38"/>
    </location>
</feature>
<evidence type="ECO:0000256" key="8">
    <source>
        <dbReference type="ARBA" id="ARBA00023136"/>
    </source>
</evidence>
<evidence type="ECO:0000256" key="1">
    <source>
        <dbReference type="ARBA" id="ARBA00004236"/>
    </source>
</evidence>
<accession>A0AA40LCZ8</accession>
<keyword evidence="3" id="KW-1003">Cell membrane</keyword>
<dbReference type="GO" id="GO:0005886">
    <property type="term" value="C:plasma membrane"/>
    <property type="evidence" value="ECO:0007669"/>
    <property type="project" value="UniProtKB-SubCell"/>
</dbReference>
<dbReference type="InterPro" id="IPR013783">
    <property type="entry name" value="Ig-like_fold"/>
</dbReference>
<keyword evidence="10" id="KW-0393">Immunoglobulin domain</keyword>
<keyword evidence="9" id="KW-1015">Disulfide bond</keyword>
<name>A0AA40LCZ8_CNENI</name>
<dbReference type="GO" id="GO:0002250">
    <property type="term" value="P:adaptive immune response"/>
    <property type="evidence" value="ECO:0007669"/>
    <property type="project" value="UniProtKB-KW"/>
</dbReference>
<feature type="chain" id="PRO_5041357794" description="Ig-like domain-containing protein" evidence="12">
    <location>
        <begin position="39"/>
        <end position="417"/>
    </location>
</feature>
<dbReference type="AlphaFoldDB" id="A0AA40LCZ8"/>
<proteinExistence type="predicted"/>
<dbReference type="InterPro" id="IPR050199">
    <property type="entry name" value="IgHV"/>
</dbReference>
<reference evidence="14" key="1">
    <citation type="submission" date="2023-06" db="EMBL/GenBank/DDBJ databases">
        <title>Reference genome for the Northern bat (Eptesicus nilssonii), a most northern bat species.</title>
        <authorList>
            <person name="Laine V.N."/>
            <person name="Pulliainen A.T."/>
            <person name="Lilley T.M."/>
        </authorList>
    </citation>
    <scope>NUCLEOTIDE SEQUENCE</scope>
    <source>
        <strain evidence="14">BLF_Eptnil</strain>
        <tissue evidence="14">Kidney</tissue>
    </source>
</reference>
<dbReference type="SMART" id="SM00409">
    <property type="entry name" value="IG"/>
    <property type="match status" value="2"/>
</dbReference>
<keyword evidence="6" id="KW-0391">Immunity</keyword>
<dbReference type="FunFam" id="2.60.40.10:FF:001072">
    <property type="entry name" value="Immunoglobulin heavy variable V1-24"/>
    <property type="match status" value="1"/>
</dbReference>
<evidence type="ECO:0000259" key="13">
    <source>
        <dbReference type="PROSITE" id="PS50835"/>
    </source>
</evidence>
<evidence type="ECO:0000256" key="5">
    <source>
        <dbReference type="ARBA" id="ARBA00022729"/>
    </source>
</evidence>
<keyword evidence="5 12" id="KW-0732">Signal</keyword>
<evidence type="ECO:0000313" key="14">
    <source>
        <dbReference type="EMBL" id="KAK1328185.1"/>
    </source>
</evidence>
<keyword evidence="11" id="KW-1280">Immunoglobulin</keyword>
<evidence type="ECO:0000256" key="3">
    <source>
        <dbReference type="ARBA" id="ARBA00022475"/>
    </source>
</evidence>
<keyword evidence="7" id="KW-1064">Adaptive immunity</keyword>
<organism evidence="14 15">
    <name type="scientific">Cnephaeus nilssonii</name>
    <name type="common">Northern bat</name>
    <name type="synonym">Eptesicus nilssonii</name>
    <dbReference type="NCBI Taxonomy" id="3371016"/>
    <lineage>
        <taxon>Eukaryota</taxon>
        <taxon>Metazoa</taxon>
        <taxon>Chordata</taxon>
        <taxon>Craniata</taxon>
        <taxon>Vertebrata</taxon>
        <taxon>Euteleostomi</taxon>
        <taxon>Mammalia</taxon>
        <taxon>Eutheria</taxon>
        <taxon>Laurasiatheria</taxon>
        <taxon>Chiroptera</taxon>
        <taxon>Yangochiroptera</taxon>
        <taxon>Vespertilionidae</taxon>
        <taxon>Cnephaeus</taxon>
    </lineage>
</organism>
<evidence type="ECO:0000256" key="9">
    <source>
        <dbReference type="ARBA" id="ARBA00023157"/>
    </source>
</evidence>
<evidence type="ECO:0000256" key="7">
    <source>
        <dbReference type="ARBA" id="ARBA00023130"/>
    </source>
</evidence>
<dbReference type="Proteomes" id="UP001177744">
    <property type="component" value="Unassembled WGS sequence"/>
</dbReference>
<evidence type="ECO:0000256" key="12">
    <source>
        <dbReference type="SAM" id="SignalP"/>
    </source>
</evidence>
<keyword evidence="4" id="KW-0964">Secreted</keyword>
<dbReference type="SUPFAM" id="SSF48726">
    <property type="entry name" value="Immunoglobulin"/>
    <property type="match status" value="3"/>
</dbReference>
<protein>
    <recommendedName>
        <fullName evidence="13">Ig-like domain-containing protein</fullName>
    </recommendedName>
</protein>
<gene>
    <name evidence="14" type="ORF">QTO34_012608</name>
</gene>
<evidence type="ECO:0000256" key="4">
    <source>
        <dbReference type="ARBA" id="ARBA00022525"/>
    </source>
</evidence>
<dbReference type="GO" id="GO:0005576">
    <property type="term" value="C:extracellular region"/>
    <property type="evidence" value="ECO:0007669"/>
    <property type="project" value="UniProtKB-SubCell"/>
</dbReference>
<dbReference type="PANTHER" id="PTHR23266">
    <property type="entry name" value="IMMUNOGLOBULIN HEAVY CHAIN"/>
    <property type="match status" value="1"/>
</dbReference>
<sequence length="417" mass="45229">MMSKSIGTKHESAHSTAFTMDWSWRTLLLVAIATGVHSQVQLVQSGAEVRMPGASVKVSCKASGYTFTSFIISWVRQTSGERMKYMGWINTNTGTPTYAQGFSERFVFSMDTSISTAYLQINGLKSEDTAMYYCARETQGRSGSINTKTIPAAGAVGGLDWFPVWFPPHVTVSLREPSWILDSALTSDVSELESLFSGSLPASGTCVLDSENQRSVTPKLEKKDPSCPVPGAAAGVGPKTGEALANLYLTCTVSRFPLRSYAVHGTCQASGKRLEWVGGKWGDGSTAYNPTLKSRFRDTSKSQVYLTLNSLRAEDTAIYYCVRDIKCSQHSPHHGQNPPPGCHATGVPLSQVQLVQSGAEVRKPRSSMKVSCKASGYTFTRCTGCDRPQDRGLSGWGGLTLTMETQIKYRSSKAESP</sequence>
<dbReference type="InterPro" id="IPR003599">
    <property type="entry name" value="Ig_sub"/>
</dbReference>
<keyword evidence="15" id="KW-1185">Reference proteome</keyword>
<dbReference type="GO" id="GO:0019814">
    <property type="term" value="C:immunoglobulin complex"/>
    <property type="evidence" value="ECO:0007669"/>
    <property type="project" value="UniProtKB-KW"/>
</dbReference>
<dbReference type="SMART" id="SM00406">
    <property type="entry name" value="IGv"/>
    <property type="match status" value="2"/>
</dbReference>
<evidence type="ECO:0000313" key="15">
    <source>
        <dbReference type="Proteomes" id="UP001177744"/>
    </source>
</evidence>
<dbReference type="Pfam" id="PF07686">
    <property type="entry name" value="V-set"/>
    <property type="match status" value="1"/>
</dbReference>
<feature type="domain" description="Ig-like" evidence="13">
    <location>
        <begin position="218"/>
        <end position="321"/>
    </location>
</feature>
<evidence type="ECO:0000256" key="2">
    <source>
        <dbReference type="ARBA" id="ARBA00004613"/>
    </source>
</evidence>
<evidence type="ECO:0000256" key="11">
    <source>
        <dbReference type="ARBA" id="ARBA00043265"/>
    </source>
</evidence>